<accession>A0A1L5P5W2</accession>
<dbReference type="RefSeq" id="WP_074061851.1">
    <property type="nucleotide sequence ID" value="NZ_CP017241.1"/>
</dbReference>
<feature type="transmembrane region" description="Helical" evidence="1">
    <location>
        <begin position="77"/>
        <end position="95"/>
    </location>
</feature>
<sequence>MHAEAATWHYFVAAALFAIFGAMGHVVRALCNVYPDRLSDKPIIDLAISDGYDLSDMLFGTEYDDAGYYRLDSLKNLRIACSIAVVAGIGTMLFVEDASILMATAIDDGASALRELLLNRFQELQLLISRGV</sequence>
<dbReference type="AlphaFoldDB" id="A0A1L5P5W2"/>
<name>A0A1L5P5W2_RHIET</name>
<evidence type="ECO:0000313" key="2">
    <source>
        <dbReference type="EMBL" id="APO75528.1"/>
    </source>
</evidence>
<keyword evidence="1" id="KW-0812">Transmembrane</keyword>
<keyword evidence="1" id="KW-0472">Membrane</keyword>
<evidence type="ECO:0000256" key="1">
    <source>
        <dbReference type="SAM" id="Phobius"/>
    </source>
</evidence>
<keyword evidence="1" id="KW-1133">Transmembrane helix</keyword>
<protein>
    <submittedName>
        <fullName evidence="2">Uncharacterized protein</fullName>
    </submittedName>
</protein>
<proteinExistence type="predicted"/>
<organism evidence="2 3">
    <name type="scientific">Rhizobium etli 8C-3</name>
    <dbReference type="NCBI Taxonomy" id="538025"/>
    <lineage>
        <taxon>Bacteria</taxon>
        <taxon>Pseudomonadati</taxon>
        <taxon>Pseudomonadota</taxon>
        <taxon>Alphaproteobacteria</taxon>
        <taxon>Hyphomicrobiales</taxon>
        <taxon>Rhizobiaceae</taxon>
        <taxon>Rhizobium/Agrobacterium group</taxon>
        <taxon>Rhizobium</taxon>
    </lineage>
</organism>
<dbReference type="EMBL" id="CP017241">
    <property type="protein sequence ID" value="APO75528.1"/>
    <property type="molecule type" value="Genomic_DNA"/>
</dbReference>
<dbReference type="Proteomes" id="UP000185109">
    <property type="component" value="Chromosome"/>
</dbReference>
<reference evidence="2 3" key="1">
    <citation type="submission" date="2016-09" db="EMBL/GenBank/DDBJ databases">
        <title>The complete genome sequences of Rhizobium gallicum, symbiovars gallicum and phaseoli, symbionts associated to common bean (Phaseolus vulgaris).</title>
        <authorList>
            <person name="Bustos P."/>
            <person name="Santamaria R.I."/>
            <person name="Perez-Carrascal O.M."/>
            <person name="Juarez S."/>
            <person name="Lozano L."/>
            <person name="Martinez-Flores I."/>
            <person name="Martinez-Romero E."/>
            <person name="Cevallos M."/>
            <person name="Romero D."/>
            <person name="Davila G."/>
            <person name="Gonzalez V."/>
        </authorList>
    </citation>
    <scope>NUCLEOTIDE SEQUENCE [LARGE SCALE GENOMIC DNA]</scope>
    <source>
        <strain evidence="2 3">8C-3</strain>
    </source>
</reference>
<evidence type="ECO:0000313" key="3">
    <source>
        <dbReference type="Proteomes" id="UP000185109"/>
    </source>
</evidence>
<gene>
    <name evidence="2" type="ORF">AM571_CH02723</name>
</gene>